<dbReference type="PANTHER" id="PTHR37162:SF1">
    <property type="entry name" value="BED-TYPE DOMAIN-CONTAINING PROTEIN"/>
    <property type="match status" value="1"/>
</dbReference>
<keyword evidence="2" id="KW-1185">Reference proteome</keyword>
<protein>
    <submittedName>
        <fullName evidence="1">Uroporphyrinogen decarboxylase</fullName>
    </submittedName>
</protein>
<accession>A0AAD9FE34</accession>
<gene>
    <name evidence="1" type="ORF">KUDE01_017405</name>
</gene>
<dbReference type="Proteomes" id="UP001228049">
    <property type="component" value="Unassembled WGS sequence"/>
</dbReference>
<organism evidence="1 2">
    <name type="scientific">Dissostichus eleginoides</name>
    <name type="common">Patagonian toothfish</name>
    <name type="synonym">Dissostichus amissus</name>
    <dbReference type="NCBI Taxonomy" id="100907"/>
    <lineage>
        <taxon>Eukaryota</taxon>
        <taxon>Metazoa</taxon>
        <taxon>Chordata</taxon>
        <taxon>Craniata</taxon>
        <taxon>Vertebrata</taxon>
        <taxon>Euteleostomi</taxon>
        <taxon>Actinopterygii</taxon>
        <taxon>Neopterygii</taxon>
        <taxon>Teleostei</taxon>
        <taxon>Neoteleostei</taxon>
        <taxon>Acanthomorphata</taxon>
        <taxon>Eupercaria</taxon>
        <taxon>Perciformes</taxon>
        <taxon>Notothenioidei</taxon>
        <taxon>Nototheniidae</taxon>
        <taxon>Dissostichus</taxon>
    </lineage>
</organism>
<evidence type="ECO:0000313" key="1">
    <source>
        <dbReference type="EMBL" id="KAK1897876.1"/>
    </source>
</evidence>
<dbReference type="AlphaFoldDB" id="A0AAD9FE34"/>
<dbReference type="PANTHER" id="PTHR37162">
    <property type="entry name" value="HAT FAMILY DIMERISATION DOMAINCONTAINING PROTEIN-RELATED"/>
    <property type="match status" value="1"/>
</dbReference>
<reference evidence="1" key="1">
    <citation type="submission" date="2023-04" db="EMBL/GenBank/DDBJ databases">
        <title>Chromosome-level genome of Chaenocephalus aceratus.</title>
        <authorList>
            <person name="Park H."/>
        </authorList>
    </citation>
    <scope>NUCLEOTIDE SEQUENCE</scope>
    <source>
        <strain evidence="1">DE</strain>
        <tissue evidence="1">Muscle</tissue>
    </source>
</reference>
<proteinExistence type="predicted"/>
<evidence type="ECO:0000313" key="2">
    <source>
        <dbReference type="Proteomes" id="UP001228049"/>
    </source>
</evidence>
<dbReference type="EMBL" id="JASDAP010000008">
    <property type="protein sequence ID" value="KAK1897876.1"/>
    <property type="molecule type" value="Genomic_DNA"/>
</dbReference>
<comment type="caution">
    <text evidence="1">The sequence shown here is derived from an EMBL/GenBank/DDBJ whole genome shotgun (WGS) entry which is preliminary data.</text>
</comment>
<sequence length="265" mass="30950">MLKENDSIYIHGCPCHIIHNTAKHAGQKFMEISGFDPEDLTVDVGYWFKGSTNRKGYLAEFCEFHESEYMEMLLHISVRWLSLERCITRILRQYGPLTSYFKSLNEKQPRFRRLRERSSIFQLHGEMTKFIKKLCARFMKPSALQGRQVHDILYKDPLNQLPGEKLNVGFTTRATLSRLLEAGDITPQEVQLFQQAALAFLVRAVEYGINKLPLKEALLRHTRCVDVQQRTECGVEDALYFIDRFQELLPFHGPEEQDKVCEEFL</sequence>
<name>A0AAD9FE34_DISEL</name>